<organism evidence="1 2">
    <name type="scientific">Microctonus hyperodae</name>
    <name type="common">Parasitoid wasp</name>
    <dbReference type="NCBI Taxonomy" id="165561"/>
    <lineage>
        <taxon>Eukaryota</taxon>
        <taxon>Metazoa</taxon>
        <taxon>Ecdysozoa</taxon>
        <taxon>Arthropoda</taxon>
        <taxon>Hexapoda</taxon>
        <taxon>Insecta</taxon>
        <taxon>Pterygota</taxon>
        <taxon>Neoptera</taxon>
        <taxon>Endopterygota</taxon>
        <taxon>Hymenoptera</taxon>
        <taxon>Apocrita</taxon>
        <taxon>Ichneumonoidea</taxon>
        <taxon>Braconidae</taxon>
        <taxon>Euphorinae</taxon>
        <taxon>Microctonus</taxon>
    </lineage>
</organism>
<sequence>LVWPENDCFGKPDMPVEEEFLALREIFFADLGVVFIKIVWLESLTTQKELKQSNQCATSRAKPHVDVIDQCGYSIKTDDGRQFQTLLM</sequence>
<proteinExistence type="predicted"/>
<comment type="caution">
    <text evidence="1">The sequence shown here is derived from an EMBL/GenBank/DDBJ whole genome shotgun (WGS) entry which is preliminary data.</text>
</comment>
<name>A0AA39G0W2_MICHY</name>
<reference evidence="1" key="2">
    <citation type="submission" date="2023-03" db="EMBL/GenBank/DDBJ databases">
        <authorList>
            <person name="Inwood S.N."/>
            <person name="Skelly J.G."/>
            <person name="Guhlin J."/>
            <person name="Harrop T.W.R."/>
            <person name="Goldson S.G."/>
            <person name="Dearden P.K."/>
        </authorList>
    </citation>
    <scope>NUCLEOTIDE SEQUENCE</scope>
    <source>
        <strain evidence="1">Lincoln</strain>
        <tissue evidence="1">Whole body</tissue>
    </source>
</reference>
<dbReference type="Proteomes" id="UP001168972">
    <property type="component" value="Unassembled WGS sequence"/>
</dbReference>
<dbReference type="EMBL" id="JAQQBR010000004">
    <property type="protein sequence ID" value="KAK0179060.1"/>
    <property type="molecule type" value="Genomic_DNA"/>
</dbReference>
<dbReference type="AlphaFoldDB" id="A0AA39G0W2"/>
<accession>A0AA39G0W2</accession>
<keyword evidence="2" id="KW-1185">Reference proteome</keyword>
<evidence type="ECO:0000313" key="1">
    <source>
        <dbReference type="EMBL" id="KAK0179060.1"/>
    </source>
</evidence>
<protein>
    <submittedName>
        <fullName evidence="1">Uncharacterized protein</fullName>
    </submittedName>
</protein>
<reference evidence="1" key="1">
    <citation type="journal article" date="2023" name="bioRxiv">
        <title>Scaffold-level genome assemblies of two parasitoid biocontrol wasps reveal the parthenogenesis mechanism and an associated novel virus.</title>
        <authorList>
            <person name="Inwood S."/>
            <person name="Skelly J."/>
            <person name="Guhlin J."/>
            <person name="Harrop T."/>
            <person name="Goldson S."/>
            <person name="Dearden P."/>
        </authorList>
    </citation>
    <scope>NUCLEOTIDE SEQUENCE</scope>
    <source>
        <strain evidence="1">Lincoln</strain>
        <tissue evidence="1">Whole body</tissue>
    </source>
</reference>
<feature type="non-terminal residue" evidence="1">
    <location>
        <position position="88"/>
    </location>
</feature>
<evidence type="ECO:0000313" key="2">
    <source>
        <dbReference type="Proteomes" id="UP001168972"/>
    </source>
</evidence>
<gene>
    <name evidence="1" type="ORF">PV327_007885</name>
</gene>